<dbReference type="Proteomes" id="UP000061569">
    <property type="component" value="Chromosome"/>
</dbReference>
<organism evidence="1 2">
    <name type="scientific">Lysobacter enzymogenes</name>
    <dbReference type="NCBI Taxonomy" id="69"/>
    <lineage>
        <taxon>Bacteria</taxon>
        <taxon>Pseudomonadati</taxon>
        <taxon>Pseudomonadota</taxon>
        <taxon>Gammaproteobacteria</taxon>
        <taxon>Lysobacterales</taxon>
        <taxon>Lysobacteraceae</taxon>
        <taxon>Lysobacter</taxon>
    </lineage>
</organism>
<dbReference type="AlphaFoldDB" id="A0A0S2DFL5"/>
<dbReference type="KEGG" id="lez:GLE_1931"/>
<sequence length="84" mass="8802">MGVARKPPRLARGAKFLAESSSNRFRRGFPARTRAIAACAQVLSPCAQASPASAPPQSGAPPGLFALRSDLPRLRASPYGLRAT</sequence>
<dbReference type="EMBL" id="CP013140">
    <property type="protein sequence ID" value="ALN57282.1"/>
    <property type="molecule type" value="Genomic_DNA"/>
</dbReference>
<accession>A0A0S2DFL5</accession>
<evidence type="ECO:0000313" key="1">
    <source>
        <dbReference type="EMBL" id="ALN57282.1"/>
    </source>
</evidence>
<proteinExistence type="predicted"/>
<gene>
    <name evidence="1" type="ORF">GLE_1931</name>
</gene>
<dbReference type="PATRIC" id="fig|69.6.peg.1897"/>
<reference evidence="1 2" key="1">
    <citation type="submission" date="2015-11" db="EMBL/GenBank/DDBJ databases">
        <title>Genome sequences of Lysobacter enzymogenes strain C3 and Lysobacter antibioticus ATCC 29479.</title>
        <authorList>
            <person name="Kobayashi D.Y."/>
        </authorList>
    </citation>
    <scope>NUCLEOTIDE SEQUENCE [LARGE SCALE GENOMIC DNA]</scope>
    <source>
        <strain evidence="1 2">C3</strain>
    </source>
</reference>
<protein>
    <submittedName>
        <fullName evidence="1">Uncharacterized protein</fullName>
    </submittedName>
</protein>
<evidence type="ECO:0000313" key="2">
    <source>
        <dbReference type="Proteomes" id="UP000061569"/>
    </source>
</evidence>
<name>A0A0S2DFL5_LYSEN</name>